<dbReference type="GO" id="GO:0003700">
    <property type="term" value="F:DNA-binding transcription factor activity"/>
    <property type="evidence" value="ECO:0007669"/>
    <property type="project" value="InterPro"/>
</dbReference>
<reference evidence="4 5" key="1">
    <citation type="journal article" date="2015" name="Genome Biol. Evol.">
        <title>Phylogenomic analyses indicate that early fungi evolved digesting cell walls of algal ancestors of land plants.</title>
        <authorList>
            <person name="Chang Y."/>
            <person name="Wang S."/>
            <person name="Sekimoto S."/>
            <person name="Aerts A.L."/>
            <person name="Choi C."/>
            <person name="Clum A."/>
            <person name="LaButti K.M."/>
            <person name="Lindquist E.A."/>
            <person name="Yee Ngan C."/>
            <person name="Ohm R.A."/>
            <person name="Salamov A.A."/>
            <person name="Grigoriev I.V."/>
            <person name="Spatafora J.W."/>
            <person name="Berbee M.L."/>
        </authorList>
    </citation>
    <scope>NUCLEOTIDE SEQUENCE [LARGE SCALE GENOMIC DNA]</scope>
    <source>
        <strain evidence="4 5">JEL478</strain>
    </source>
</reference>
<dbReference type="InterPro" id="IPR004827">
    <property type="entry name" value="bZIP"/>
</dbReference>
<feature type="domain" description="BZIP" evidence="3">
    <location>
        <begin position="47"/>
        <end position="110"/>
    </location>
</feature>
<proteinExistence type="predicted"/>
<evidence type="ECO:0000313" key="5">
    <source>
        <dbReference type="Proteomes" id="UP000070544"/>
    </source>
</evidence>
<evidence type="ECO:0000259" key="3">
    <source>
        <dbReference type="PROSITE" id="PS50217"/>
    </source>
</evidence>
<protein>
    <recommendedName>
        <fullName evidence="3">BZIP domain-containing protein</fullName>
    </recommendedName>
</protein>
<dbReference type="AlphaFoldDB" id="A0A139AXW2"/>
<dbReference type="PROSITE" id="PS50217">
    <property type="entry name" value="BZIP"/>
    <property type="match status" value="1"/>
</dbReference>
<dbReference type="SUPFAM" id="SSF57959">
    <property type="entry name" value="Leucine zipper domain"/>
    <property type="match status" value="1"/>
</dbReference>
<name>A0A139AXW2_GONPJ</name>
<feature type="compositionally biased region" description="Acidic residues" evidence="2">
    <location>
        <begin position="9"/>
        <end position="30"/>
    </location>
</feature>
<organism evidence="4 5">
    <name type="scientific">Gonapodya prolifera (strain JEL478)</name>
    <name type="common">Monoblepharis prolifera</name>
    <dbReference type="NCBI Taxonomy" id="1344416"/>
    <lineage>
        <taxon>Eukaryota</taxon>
        <taxon>Fungi</taxon>
        <taxon>Fungi incertae sedis</taxon>
        <taxon>Chytridiomycota</taxon>
        <taxon>Chytridiomycota incertae sedis</taxon>
        <taxon>Monoblepharidomycetes</taxon>
        <taxon>Monoblepharidales</taxon>
        <taxon>Gonapodyaceae</taxon>
        <taxon>Gonapodya</taxon>
    </lineage>
</organism>
<sequence>MKRHRGDVTVDEDEDDEEADSLQMEEEQDPDDKSRFSKKGKSDMYSVDEDSRRRLQNRRAQKAWRERKEQLLVTLRDQVKRLTDENAQLSSRNRMLTEAVSTLQTEIRVLREVKVEDRPKPVREEPSRPSSNDPFCGLSSESLGINSVDKPTKILLVGHQDIERVLSLLHGRAADVTSPTDGAHLLNGAKLHVERGSGSRQSFELAQLNEGHYNGLARDVQNGPMLSNKRPASSVTGDVYRSTPSPGYRSVPVDERSPTSLSSPASHPSPASIASGVSHISADALANVSTDLIGLGNSRKQATLAPPVSQSAVPTWTFSTSPRVNIAPPAPEVNHADKIRSGTLEHVASGSFVTHQSSSVLQSQLQPRQPGMPPTAASATAQLAGFHMPPPSAGDLRVLQSAPVSRTPTSATSPHPHFPSPQPVNTTFSPMPPKQPKGAPIPVYNHDHIDRKYDYSQFPPWSTFDPVVRDMFDYLSVQVATPEVVATINPGQTQALEYAWGLGQGVLPLPPKIDTSSPPGMGYSSTPFDVVNHNTLSVPLALDLMDRMDPRQLYIPQPMADIFLEGDFGARLETACPCPVLKAKFLYIREYLLGSANADRLNLREESVLCDLLSRKRDILDVGAIRDFNALAAVAAGNAGTSQVGPDRLSGWANAPLAREVLLPLMRQVLAELLQGEGYEVMALFGKLFPS</sequence>
<dbReference type="OrthoDB" id="3915354at2759"/>
<dbReference type="Pfam" id="PF00170">
    <property type="entry name" value="bZIP_1"/>
    <property type="match status" value="1"/>
</dbReference>
<feature type="compositionally biased region" description="Basic and acidic residues" evidence="2">
    <location>
        <begin position="117"/>
        <end position="127"/>
    </location>
</feature>
<evidence type="ECO:0000256" key="2">
    <source>
        <dbReference type="SAM" id="MobiDB-lite"/>
    </source>
</evidence>
<feature type="region of interest" description="Disordered" evidence="2">
    <location>
        <begin position="117"/>
        <end position="140"/>
    </location>
</feature>
<accession>A0A139AXW2</accession>
<keyword evidence="1" id="KW-0175">Coiled coil</keyword>
<feature type="compositionally biased region" description="Low complexity" evidence="2">
    <location>
        <begin position="258"/>
        <end position="274"/>
    </location>
</feature>
<evidence type="ECO:0000313" key="4">
    <source>
        <dbReference type="EMBL" id="KXS21544.1"/>
    </source>
</evidence>
<dbReference type="EMBL" id="KQ965732">
    <property type="protein sequence ID" value="KXS21544.1"/>
    <property type="molecule type" value="Genomic_DNA"/>
</dbReference>
<dbReference type="PROSITE" id="PS00036">
    <property type="entry name" value="BZIP_BASIC"/>
    <property type="match status" value="1"/>
</dbReference>
<feature type="region of interest" description="Disordered" evidence="2">
    <location>
        <begin position="219"/>
        <end position="274"/>
    </location>
</feature>
<keyword evidence="5" id="KW-1185">Reference proteome</keyword>
<dbReference type="Proteomes" id="UP000070544">
    <property type="component" value="Unassembled WGS sequence"/>
</dbReference>
<dbReference type="CDD" id="cd14688">
    <property type="entry name" value="bZIP_YAP"/>
    <property type="match status" value="1"/>
</dbReference>
<dbReference type="SMART" id="SM00338">
    <property type="entry name" value="BRLZ"/>
    <property type="match status" value="1"/>
</dbReference>
<feature type="coiled-coil region" evidence="1">
    <location>
        <begin position="65"/>
        <end position="99"/>
    </location>
</feature>
<feature type="compositionally biased region" description="Polar residues" evidence="2">
    <location>
        <begin position="128"/>
        <end position="140"/>
    </location>
</feature>
<dbReference type="Gene3D" id="1.20.5.170">
    <property type="match status" value="1"/>
</dbReference>
<evidence type="ECO:0000256" key="1">
    <source>
        <dbReference type="SAM" id="Coils"/>
    </source>
</evidence>
<feature type="region of interest" description="Disordered" evidence="2">
    <location>
        <begin position="1"/>
        <end position="61"/>
    </location>
</feature>
<gene>
    <name evidence="4" type="ORF">M427DRAFT_130314</name>
</gene>
<dbReference type="InterPro" id="IPR046347">
    <property type="entry name" value="bZIP_sf"/>
</dbReference>